<evidence type="ECO:0000313" key="3">
    <source>
        <dbReference type="EMBL" id="TDD02861.1"/>
    </source>
</evidence>
<dbReference type="Pfam" id="PF01425">
    <property type="entry name" value="Amidase"/>
    <property type="match status" value="1"/>
</dbReference>
<dbReference type="SUPFAM" id="SSF75304">
    <property type="entry name" value="Amidase signature (AS) enzymes"/>
    <property type="match status" value="1"/>
</dbReference>
<gene>
    <name evidence="3" type="ORF">E1292_22525</name>
</gene>
<name>A0A4R4VDG4_9ACTN</name>
<evidence type="ECO:0000259" key="2">
    <source>
        <dbReference type="Pfam" id="PF01425"/>
    </source>
</evidence>
<organism evidence="3 4">
    <name type="scientific">Nonomuraea deserti</name>
    <dbReference type="NCBI Taxonomy" id="1848322"/>
    <lineage>
        <taxon>Bacteria</taxon>
        <taxon>Bacillati</taxon>
        <taxon>Actinomycetota</taxon>
        <taxon>Actinomycetes</taxon>
        <taxon>Streptosporangiales</taxon>
        <taxon>Streptosporangiaceae</taxon>
        <taxon>Nonomuraea</taxon>
    </lineage>
</organism>
<dbReference type="GO" id="GO:0003824">
    <property type="term" value="F:catalytic activity"/>
    <property type="evidence" value="ECO:0007669"/>
    <property type="project" value="InterPro"/>
</dbReference>
<dbReference type="InterPro" id="IPR036928">
    <property type="entry name" value="AS_sf"/>
</dbReference>
<dbReference type="InterPro" id="IPR023631">
    <property type="entry name" value="Amidase_dom"/>
</dbReference>
<comment type="similarity">
    <text evidence="1">Belongs to the amidase family.</text>
</comment>
<dbReference type="PANTHER" id="PTHR11895:SF7">
    <property type="entry name" value="GLUTAMYL-TRNA(GLN) AMIDOTRANSFERASE SUBUNIT A, MITOCHONDRIAL"/>
    <property type="match status" value="1"/>
</dbReference>
<proteinExistence type="inferred from homology"/>
<dbReference type="InterPro" id="IPR000120">
    <property type="entry name" value="Amidase"/>
</dbReference>
<dbReference type="RefSeq" id="WP_132597198.1">
    <property type="nucleotide sequence ID" value="NZ_SMKO01000060.1"/>
</dbReference>
<sequence length="471" mass="49914">MDPFVSAVQLAEAIRARELSPAEVATAYLDRIDRLDPEINAFVWRDDEAVMTAARAAERALVSGDRIGPFHGVPIPVKDLTSVAGQPNTMGSRGVSDAPRTTNDLVIDRLLDAGFILMGRTNTAEMGTLPVTENARYGKTANPWDLTRSPAGSSGGAAAAVAAGMAPVAHGNDGGGSLRMPASACGLVGLKPSRARIPQHVQSWWEYCTTEGVICRHVEDVAAILDALCAPDPLAWFQAPASGHPFAAELGRETERLRVGLLLEAPTGLPVDPECVNSALAAAALLEDLGHEVFPVTPFLLSPEGAHAYVEKVIAASLYVHPFDDPKAAEPYNRHRWERVRGIDAGDYVQAVARLQVESRQVVAQWRRDFDVLLTPTMAGPPPRLGTVLDDANQHPETAMPSALAMVSFTAVASVTGLPAISLPVHIAADGLPIGAQLIGAPFDEATLIRLAGAMQTMAGWPAARPPRYSS</sequence>
<keyword evidence="4" id="KW-1185">Reference proteome</keyword>
<feature type="domain" description="Amidase" evidence="2">
    <location>
        <begin position="23"/>
        <end position="448"/>
    </location>
</feature>
<comment type="caution">
    <text evidence="3">The sequence shown here is derived from an EMBL/GenBank/DDBJ whole genome shotgun (WGS) entry which is preliminary data.</text>
</comment>
<dbReference type="EMBL" id="SMKO01000060">
    <property type="protein sequence ID" value="TDD02861.1"/>
    <property type="molecule type" value="Genomic_DNA"/>
</dbReference>
<dbReference type="Proteomes" id="UP000295258">
    <property type="component" value="Unassembled WGS sequence"/>
</dbReference>
<protein>
    <submittedName>
        <fullName evidence="3">Amidase</fullName>
    </submittedName>
</protein>
<dbReference type="Gene3D" id="3.90.1300.10">
    <property type="entry name" value="Amidase signature (AS) domain"/>
    <property type="match status" value="1"/>
</dbReference>
<dbReference type="PANTHER" id="PTHR11895">
    <property type="entry name" value="TRANSAMIDASE"/>
    <property type="match status" value="1"/>
</dbReference>
<dbReference type="AlphaFoldDB" id="A0A4R4VDG4"/>
<evidence type="ECO:0000313" key="4">
    <source>
        <dbReference type="Proteomes" id="UP000295258"/>
    </source>
</evidence>
<reference evidence="3 4" key="1">
    <citation type="submission" date="2019-03" db="EMBL/GenBank/DDBJ databases">
        <title>Draft genome sequences of novel Actinobacteria.</title>
        <authorList>
            <person name="Sahin N."/>
            <person name="Ay H."/>
            <person name="Saygin H."/>
        </authorList>
    </citation>
    <scope>NUCLEOTIDE SEQUENCE [LARGE SCALE GENOMIC DNA]</scope>
    <source>
        <strain evidence="3 4">KC310</strain>
    </source>
</reference>
<evidence type="ECO:0000256" key="1">
    <source>
        <dbReference type="ARBA" id="ARBA00009199"/>
    </source>
</evidence>
<accession>A0A4R4VDG4</accession>